<protein>
    <recommendedName>
        <fullName evidence="2">Heterokaryon incompatibility domain-containing protein</fullName>
    </recommendedName>
</protein>
<keyword evidence="1" id="KW-1133">Transmembrane helix</keyword>
<feature type="domain" description="Heterokaryon incompatibility" evidence="2">
    <location>
        <begin position="56"/>
        <end position="206"/>
    </location>
</feature>
<dbReference type="InterPro" id="IPR052895">
    <property type="entry name" value="HetReg/Transcr_Mod"/>
</dbReference>
<dbReference type="Pfam" id="PF06985">
    <property type="entry name" value="HET"/>
    <property type="match status" value="1"/>
</dbReference>
<dbReference type="InterPro" id="IPR010730">
    <property type="entry name" value="HET"/>
</dbReference>
<keyword evidence="4" id="KW-1185">Reference proteome</keyword>
<reference evidence="4" key="1">
    <citation type="submission" date="2017-03" db="EMBL/GenBank/DDBJ databases">
        <title>Genomes of endolithic fungi from Antarctica.</title>
        <authorList>
            <person name="Coleine C."/>
            <person name="Masonjones S."/>
            <person name="Stajich J.E."/>
        </authorList>
    </citation>
    <scope>NUCLEOTIDE SEQUENCE [LARGE SCALE GENOMIC DNA]</scope>
    <source>
        <strain evidence="4">CCFEE 5527</strain>
    </source>
</reference>
<dbReference type="AlphaFoldDB" id="A0A1V8SSL5"/>
<dbReference type="PANTHER" id="PTHR24148">
    <property type="entry name" value="ANKYRIN REPEAT DOMAIN-CONTAINING PROTEIN 39 HOMOLOG-RELATED"/>
    <property type="match status" value="1"/>
</dbReference>
<dbReference type="PANTHER" id="PTHR24148:SF64">
    <property type="entry name" value="HETEROKARYON INCOMPATIBILITY DOMAIN-CONTAINING PROTEIN"/>
    <property type="match status" value="1"/>
</dbReference>
<sequence>MVSFRRSEQNAGSTYQYQNLTSQNEFRLIKLLPGVGDRLDCELHHYILGTDRCPQYRAISYTWGDDAARQALHLPGNVVIRVRKNLKNALRSIRDAQSSCWLWIDAICINQTSDREKGHQVRLMADIYGGANVVLAWLQSAGENTDVAKAFRFVQAAANFDDTEHSVYNYCQSKLHAHGEDLGADWRSVLKLCRLRYWSRKWIIQELVLARTVVLQLGTSPLPMADFEIFCGQLNANRDVEGYLDVRNGAVWKSVLASAAARLALQRSEGRGGDPRSSNLHDLVVRYQNNECRRPCDHVYALYSLVGLHRTHLTIEYEDSDVKRLVDILRFVQLHERLQPSKMLGLTRLLLSLFHTRPEEFLQDPHKRGIAQSLNLVVPVSTLGSVELQQESAEAVASRRSVGVLSPTPTFEFDTSRRPSLFVSEGAEEDAVGRQDMMYFGIVDTDICGLAACRLQNGDVMWRFRGTKYAFAVRYLPGESAQIVGRAHLFTDVDLDNVRHREHEVSLDLATLLKLNLLAVSSARDRKSDSDMGATFEQLQAMLRDVKVVGRGRYNVFVLVTSMLILCLFIVILIEYRT</sequence>
<evidence type="ECO:0000313" key="3">
    <source>
        <dbReference type="EMBL" id="OQO02014.1"/>
    </source>
</evidence>
<keyword evidence="1" id="KW-0472">Membrane</keyword>
<evidence type="ECO:0000313" key="4">
    <source>
        <dbReference type="Proteomes" id="UP000192596"/>
    </source>
</evidence>
<evidence type="ECO:0000259" key="2">
    <source>
        <dbReference type="Pfam" id="PF06985"/>
    </source>
</evidence>
<comment type="caution">
    <text evidence="3">The sequence shown here is derived from an EMBL/GenBank/DDBJ whole genome shotgun (WGS) entry which is preliminary data.</text>
</comment>
<proteinExistence type="predicted"/>
<gene>
    <name evidence="3" type="ORF">B0A48_12487</name>
</gene>
<keyword evidence="1" id="KW-0812">Transmembrane</keyword>
<dbReference type="InParanoid" id="A0A1V8SSL5"/>
<dbReference type="Proteomes" id="UP000192596">
    <property type="component" value="Unassembled WGS sequence"/>
</dbReference>
<dbReference type="EMBL" id="NAJO01000029">
    <property type="protein sequence ID" value="OQO02014.1"/>
    <property type="molecule type" value="Genomic_DNA"/>
</dbReference>
<name>A0A1V8SSL5_9PEZI</name>
<accession>A0A1V8SSL5</accession>
<dbReference type="STRING" id="1507870.A0A1V8SSL5"/>
<organism evidence="3 4">
    <name type="scientific">Cryoendolithus antarcticus</name>
    <dbReference type="NCBI Taxonomy" id="1507870"/>
    <lineage>
        <taxon>Eukaryota</taxon>
        <taxon>Fungi</taxon>
        <taxon>Dikarya</taxon>
        <taxon>Ascomycota</taxon>
        <taxon>Pezizomycotina</taxon>
        <taxon>Dothideomycetes</taxon>
        <taxon>Dothideomycetidae</taxon>
        <taxon>Cladosporiales</taxon>
        <taxon>Cladosporiaceae</taxon>
        <taxon>Cryoendolithus</taxon>
    </lineage>
</organism>
<feature type="transmembrane region" description="Helical" evidence="1">
    <location>
        <begin position="554"/>
        <end position="574"/>
    </location>
</feature>
<evidence type="ECO:0000256" key="1">
    <source>
        <dbReference type="SAM" id="Phobius"/>
    </source>
</evidence>
<dbReference type="OrthoDB" id="2157530at2759"/>